<feature type="transmembrane region" description="Helical" evidence="11">
    <location>
        <begin position="756"/>
        <end position="774"/>
    </location>
</feature>
<feature type="transmembrane region" description="Helical" evidence="11">
    <location>
        <begin position="1103"/>
        <end position="1125"/>
    </location>
</feature>
<feature type="transmembrane region" description="Helical" evidence="11">
    <location>
        <begin position="1137"/>
        <end position="1160"/>
    </location>
</feature>
<dbReference type="GO" id="GO:0015918">
    <property type="term" value="P:sterol transport"/>
    <property type="evidence" value="ECO:0007669"/>
    <property type="project" value="TreeGrafter"/>
</dbReference>
<evidence type="ECO:0000313" key="14">
    <source>
        <dbReference type="EMBL" id="SCV99990.1"/>
    </source>
</evidence>
<dbReference type="InterPro" id="IPR000731">
    <property type="entry name" value="SSD"/>
</dbReference>
<feature type="transmembrane region" description="Helical" evidence="11">
    <location>
        <begin position="588"/>
        <end position="612"/>
    </location>
</feature>
<feature type="chain" id="PRO_5009237261" evidence="12">
    <location>
        <begin position="19"/>
        <end position="1174"/>
    </location>
</feature>
<evidence type="ECO:0000256" key="6">
    <source>
        <dbReference type="ARBA" id="ARBA00022989"/>
    </source>
</evidence>
<evidence type="ECO:0000256" key="2">
    <source>
        <dbReference type="ARBA" id="ARBA00005585"/>
    </source>
</evidence>
<evidence type="ECO:0000256" key="8">
    <source>
        <dbReference type="ARBA" id="ARBA00023136"/>
    </source>
</evidence>
<dbReference type="Proteomes" id="UP000190831">
    <property type="component" value="Chromosome B"/>
</dbReference>
<feature type="signal peptide" evidence="12">
    <location>
        <begin position="1"/>
        <end position="18"/>
    </location>
</feature>
<keyword evidence="4 11" id="KW-0812">Transmembrane</keyword>
<dbReference type="Pfam" id="PF12349">
    <property type="entry name" value="Sterol-sensing"/>
    <property type="match status" value="1"/>
</dbReference>
<evidence type="ECO:0000256" key="1">
    <source>
        <dbReference type="ARBA" id="ARBA00004141"/>
    </source>
</evidence>
<dbReference type="GO" id="GO:0032934">
    <property type="term" value="F:sterol binding"/>
    <property type="evidence" value="ECO:0007669"/>
    <property type="project" value="TreeGrafter"/>
</dbReference>
<reference evidence="15" key="1">
    <citation type="submission" date="2016-03" db="EMBL/GenBank/DDBJ databases">
        <authorList>
            <person name="Devillers H."/>
        </authorList>
    </citation>
    <scope>NUCLEOTIDE SEQUENCE [LARGE SCALE GENOMIC DNA]</scope>
</reference>
<gene>
    <name evidence="14" type="ORF">LAFE_0B06986G</name>
</gene>
<feature type="transmembrane region" description="Helical" evidence="11">
    <location>
        <begin position="1004"/>
        <end position="1024"/>
    </location>
</feature>
<dbReference type="InterPro" id="IPR032190">
    <property type="entry name" value="NPC1_N"/>
</dbReference>
<evidence type="ECO:0000256" key="3">
    <source>
        <dbReference type="ARBA" id="ARBA00022448"/>
    </source>
</evidence>
<feature type="domain" description="SSD" evidence="13">
    <location>
        <begin position="560"/>
        <end position="720"/>
    </location>
</feature>
<dbReference type="FunFam" id="1.20.1640.10:FF:000029">
    <property type="entry name" value="Putative Patched sphingolipid transporter"/>
    <property type="match status" value="1"/>
</dbReference>
<feature type="transmembrane region" description="Helical" evidence="11">
    <location>
        <begin position="1031"/>
        <end position="1053"/>
    </location>
</feature>
<keyword evidence="9" id="KW-1015">Disulfide bond</keyword>
<proteinExistence type="inferred from homology"/>
<comment type="subcellular location">
    <subcellularLocation>
        <location evidence="1">Membrane</location>
        <topology evidence="1">Multi-pass membrane protein</topology>
    </subcellularLocation>
</comment>
<keyword evidence="10" id="KW-0325">Glycoprotein</keyword>
<evidence type="ECO:0000256" key="12">
    <source>
        <dbReference type="SAM" id="SignalP"/>
    </source>
</evidence>
<accession>A0A1G4M821</accession>
<evidence type="ECO:0000259" key="13">
    <source>
        <dbReference type="PROSITE" id="PS50156"/>
    </source>
</evidence>
<evidence type="ECO:0000313" key="15">
    <source>
        <dbReference type="Proteomes" id="UP000190831"/>
    </source>
</evidence>
<evidence type="ECO:0000256" key="7">
    <source>
        <dbReference type="ARBA" id="ARBA00023055"/>
    </source>
</evidence>
<dbReference type="GO" id="GO:0016020">
    <property type="term" value="C:membrane"/>
    <property type="evidence" value="ECO:0007669"/>
    <property type="project" value="UniProtKB-SubCell"/>
</dbReference>
<keyword evidence="7" id="KW-0445">Lipid transport</keyword>
<feature type="transmembrane region" description="Helical" evidence="11">
    <location>
        <begin position="342"/>
        <end position="362"/>
    </location>
</feature>
<dbReference type="STRING" id="4955.A0A1G4M821"/>
<protein>
    <submittedName>
        <fullName evidence="14">LAFE_0B06986g1_1</fullName>
    </submittedName>
</protein>
<comment type="similarity">
    <text evidence="2">Belongs to the patched family.</text>
</comment>
<keyword evidence="6 11" id="KW-1133">Transmembrane helix</keyword>
<dbReference type="Pfam" id="PF22314">
    <property type="entry name" value="NPC1_MLD"/>
    <property type="match status" value="1"/>
</dbReference>
<dbReference type="InterPro" id="IPR053958">
    <property type="entry name" value="HMGCR/SNAP/NPC1-like_SSD"/>
</dbReference>
<dbReference type="Pfam" id="PF16414">
    <property type="entry name" value="NPC1_N"/>
    <property type="match status" value="1"/>
</dbReference>
<dbReference type="InterPro" id="IPR053956">
    <property type="entry name" value="NPC1_MLD"/>
</dbReference>
<evidence type="ECO:0000256" key="9">
    <source>
        <dbReference type="ARBA" id="ARBA00023157"/>
    </source>
</evidence>
<feature type="transmembrane region" description="Helical" evidence="11">
    <location>
        <begin position="670"/>
        <end position="689"/>
    </location>
</feature>
<sequence>MKGLFCAMMVVLLPLITAVQNSPATCAIYGSCGKKSMFGSELPCPVPENFKPNPLLREERNLLVQVCGQEWNDVEEVCCTKDQIIKLQTNLKKAENIIASCPACVKNFNNLFCEFTCSPKQRTFVNVTETSYSLDKKEVVSELDFFMDPDWASAFYDSCKGIKFAATNGYALDLIGGGARNYREFLKFLGDEKPMLGGSPFQINYKYEDLDSNYRLFNDTVYACDDKDYKCACTDCGSSCPELDPLKVGKCKIGGIPCFSFAVLVTYSTLAILIGAWHVYYFKTKRQPIMLEHGESENLDILNEDVVNEHLFFDHTITTSPLNERIVSFTNKLSDIACTFPMAVLGISTTVVLILSISMYYFGELERDPINLWVSKKSPKYREKQYFDENFGPFYRTEQIFVVNETGPVLSYSTLQWWFEVEQNLTKIIRSKQNVGYEDICFRPTEDSTCVIESLTQYFDGEIPKEETWREELKLCTDSPVNCLPSFQQPLKTNLLFSDDNIFDSNAFIVTLLVNNHTDFSVFWEQQIENYLLHLKVPDGLQLSFNTEMSLEKELNRNNDIIIVCASYLLMFLYASWALGNKTRRNRVLLGISGIAIVIGSVTSAAGLLSILGVKSTLIIAEVIPFLILAIGIDNIYLITHEYDRISETNGNLDISERISLVMSRISPSILMSLLCQLSCFSISAFVSMPAVRNFAIYSAVALVFNVSLQLTAYISILKLYEESASRLSPETESISRSHPKFSSFYFNMITKKRKLIGIFVSWTLLSLIFLPYVQLGLDQSLAVPQDSYLVKYFQNVYKYLNVGPPVYFVVKNLDYTSRANQRKICGKFTSCDEYSLGNILEQERQRSTITEPVANWFDDYMMFLNPQLDTCCRFKKGTDDICPPHFPARRCETCFAEGEWNYNMTGFPEGKSFMKYFDIWIDTPSDPCPLGGKAPYASAIDYNETAVVSSTFRSAHHPLRSQKDFIEAYQDAERITQSMKGLDVFAYSPFYVFFVQYDTIISLTLKLLAFSLSVIFVISCLFLGSVKTSLVLAVTILMIMVDIGAFLVLFGISLNAVSLVNLIICVGLAVEFCVHIVRAFTVVPNVIKNDRDSRVKHAMNTVGSSVFSGITLTKFIGVCVLAFTESKIFQIFYFRMWFSLIIISCLHAFLFLPVALGLFGGKSYADGESVLDS</sequence>
<dbReference type="OrthoDB" id="6510177at2759"/>
<keyword evidence="15" id="KW-1185">Reference proteome</keyword>
<feature type="transmembrane region" description="Helical" evidence="11">
    <location>
        <begin position="561"/>
        <end position="579"/>
    </location>
</feature>
<dbReference type="PANTHER" id="PTHR45727">
    <property type="entry name" value="NPC INTRACELLULAR CHOLESTEROL TRANSPORTER 1"/>
    <property type="match status" value="1"/>
</dbReference>
<evidence type="ECO:0000256" key="5">
    <source>
        <dbReference type="ARBA" id="ARBA00022729"/>
    </source>
</evidence>
<keyword evidence="8 11" id="KW-0472">Membrane</keyword>
<evidence type="ECO:0000256" key="4">
    <source>
        <dbReference type="ARBA" id="ARBA00022692"/>
    </source>
</evidence>
<evidence type="ECO:0000256" key="10">
    <source>
        <dbReference type="ARBA" id="ARBA00023180"/>
    </source>
</evidence>
<dbReference type="OMA" id="WWFDVES"/>
<dbReference type="PROSITE" id="PS50156">
    <property type="entry name" value="SSD"/>
    <property type="match status" value="1"/>
</dbReference>
<feature type="transmembrane region" description="Helical" evidence="11">
    <location>
        <begin position="695"/>
        <end position="717"/>
    </location>
</feature>
<name>A0A1G4M821_LACFM</name>
<keyword evidence="3" id="KW-0813">Transport</keyword>
<dbReference type="PANTHER" id="PTHR45727:SF2">
    <property type="entry name" value="NPC INTRACELLULAR CHOLESTEROL TRANSPORTER 1"/>
    <property type="match status" value="1"/>
</dbReference>
<feature type="transmembrane region" description="Helical" evidence="11">
    <location>
        <begin position="1059"/>
        <end position="1082"/>
    </location>
</feature>
<dbReference type="SUPFAM" id="SSF82866">
    <property type="entry name" value="Multidrug efflux transporter AcrB transmembrane domain"/>
    <property type="match status" value="2"/>
</dbReference>
<feature type="transmembrane region" description="Helical" evidence="11">
    <location>
        <begin position="259"/>
        <end position="282"/>
    </location>
</feature>
<dbReference type="EMBL" id="LT598489">
    <property type="protein sequence ID" value="SCV99990.1"/>
    <property type="molecule type" value="Genomic_DNA"/>
</dbReference>
<keyword evidence="5 12" id="KW-0732">Signal</keyword>
<dbReference type="AlphaFoldDB" id="A0A1G4M821"/>
<dbReference type="Gene3D" id="1.20.1640.10">
    <property type="entry name" value="Multidrug efflux transporter AcrB transmembrane domain"/>
    <property type="match status" value="2"/>
</dbReference>
<organism evidence="14 15">
    <name type="scientific">Lachancea fermentati</name>
    <name type="common">Zygosaccharomyces fermentati</name>
    <dbReference type="NCBI Taxonomy" id="4955"/>
    <lineage>
        <taxon>Eukaryota</taxon>
        <taxon>Fungi</taxon>
        <taxon>Dikarya</taxon>
        <taxon>Ascomycota</taxon>
        <taxon>Saccharomycotina</taxon>
        <taxon>Saccharomycetes</taxon>
        <taxon>Saccharomycetales</taxon>
        <taxon>Saccharomycetaceae</taxon>
        <taxon>Lachancea</taxon>
    </lineage>
</organism>
<feature type="transmembrane region" description="Helical" evidence="11">
    <location>
        <begin position="618"/>
        <end position="639"/>
    </location>
</feature>
<evidence type="ECO:0000256" key="11">
    <source>
        <dbReference type="SAM" id="Phobius"/>
    </source>
</evidence>